<proteinExistence type="predicted"/>
<evidence type="ECO:0000256" key="9">
    <source>
        <dbReference type="PROSITE-ProRule" id="PRU00042"/>
    </source>
</evidence>
<dbReference type="SMART" id="SM00355">
    <property type="entry name" value="ZnF_C2H2"/>
    <property type="match status" value="12"/>
</dbReference>
<feature type="compositionally biased region" description="Low complexity" evidence="10">
    <location>
        <begin position="7"/>
        <end position="30"/>
    </location>
</feature>
<organism evidence="12 13">
    <name type="scientific">Amphibalanus amphitrite</name>
    <name type="common">Striped barnacle</name>
    <name type="synonym">Balanus amphitrite</name>
    <dbReference type="NCBI Taxonomy" id="1232801"/>
    <lineage>
        <taxon>Eukaryota</taxon>
        <taxon>Metazoa</taxon>
        <taxon>Ecdysozoa</taxon>
        <taxon>Arthropoda</taxon>
        <taxon>Crustacea</taxon>
        <taxon>Multicrustacea</taxon>
        <taxon>Cirripedia</taxon>
        <taxon>Thoracica</taxon>
        <taxon>Thoracicalcarea</taxon>
        <taxon>Balanomorpha</taxon>
        <taxon>Balanoidea</taxon>
        <taxon>Balanidae</taxon>
        <taxon>Amphibalaninae</taxon>
        <taxon>Amphibalanus</taxon>
    </lineage>
</organism>
<evidence type="ECO:0000256" key="1">
    <source>
        <dbReference type="ARBA" id="ARBA00004123"/>
    </source>
</evidence>
<dbReference type="FunFam" id="3.30.160.60:FF:000081">
    <property type="entry name" value="Zinc finger homeobox protein 4"/>
    <property type="match status" value="1"/>
</dbReference>
<sequence>MSPPEEPSASPGAPEPGHTASAAPPAASAADVERFDGKIVYNPDGSAYIIDTGADDVPVTTAPGSIVDRRGGDAVPAACLPRIASAFYISRNPALYSALYGQAYASLLQEKKVPEVPIVHSYRVFSLGDDAPAPADVSDKLRPPLVDYSTVPIKPILMCFVCKLSFGSVKPFATHAVCDHGVTLSDEERGILTQRNTSAILVTGGAERRPRVSFLEPMTPPPGRQGTGGEQSVERAGGQRTEPPPAAAESKDNLETSDNRRAQVYLPNVPSTSAGVDLSMKLSVKASPPPPVSESPAAGSPPTSETSSPSFPTPPSASTVTGTTIGACPQHMNGRPADEECIECDQIMSFTRSLGGQMAMMHSRNSCKTLKCPKCNWHYKYQETLEIHMKEKHPDSETTCIYCITSQPHPRLARGETYTCGYKPYRCEVCNYSTTTKGNLSIHMQSDKHLNNMQELQNGGVPRDQQRPPSSHGSNATPQSRSPIQVSPLPAKPKQTFRCDVCNYETNVARNLRIHMTSEKHTHNIMVMQQNVKQMHHLSSLQAHMAGGFDPAAMMQFQAALLGADKMAGSGGGPEAALADLAFGQAMMFQMMASGQVGPPQHREPHPLEQLMQERLEPPQDQVDPNPSHVFGCGTCARFSADTVEEVVRHLSRDRSQPRDADVTLVAGGSSVCRLCSYKTNLKANFQLHCKTDKHLQKLQHLNHIFEGGEANEWKLRYLNVTNPVQLRCNLCDFFTNSVHKLQVHASQQRHEISLVLFSYLRRAEAGLAESRRAYSCALCRFTTRQKLPLLQHIGSPQHLQMEQLRQLQRQAEGQQGQDDISVIFPVRELEDESGTQPSSDSADQHDQARRDGGGGGGGERPACPLCGELSESRAQLEKHLVDAHRAREDVIQRLLLLSDAERERTSPTSAASDAGERSRSEPEKEAIDVDEAEQEELYRCQTCSHTFHSVDELCQHQHEHGLFDLKQTPRGLGYLCSKKGCNQYFAGVQQMETHFREIHAKAEQIAAVSERHVYKYRCSQCSLAFKTVEKLQLHSQYHLIRDASRCGVCDRSFRSVLSLQKHLETSHTELGEAELARHRAKLLANPLLMAGLSGQVLDSQTNEILKRENDRDDEEQEQREEEDDREGMTP</sequence>
<feature type="compositionally biased region" description="Basic and acidic residues" evidence="10">
    <location>
        <begin position="843"/>
        <end position="853"/>
    </location>
</feature>
<dbReference type="AlphaFoldDB" id="A0A6A4WKE1"/>
<evidence type="ECO:0000256" key="2">
    <source>
        <dbReference type="ARBA" id="ARBA00022723"/>
    </source>
</evidence>
<dbReference type="PANTHER" id="PTHR45891">
    <property type="entry name" value="ZINC FINGER HOMEOBOX PROTEIN"/>
    <property type="match status" value="1"/>
</dbReference>
<feature type="compositionally biased region" description="Basic and acidic residues" evidence="10">
    <location>
        <begin position="249"/>
        <end position="261"/>
    </location>
</feature>
<evidence type="ECO:0000313" key="12">
    <source>
        <dbReference type="EMBL" id="KAF0307867.1"/>
    </source>
</evidence>
<name>A0A6A4WKE1_AMPAM</name>
<evidence type="ECO:0000256" key="6">
    <source>
        <dbReference type="ARBA" id="ARBA00023125"/>
    </source>
</evidence>
<accession>A0A6A4WKE1</accession>
<feature type="region of interest" description="Disordered" evidence="10">
    <location>
        <begin position="830"/>
        <end position="866"/>
    </location>
</feature>
<feature type="domain" description="C2H2-type" evidence="11">
    <location>
        <begin position="1017"/>
        <end position="1039"/>
    </location>
</feature>
<dbReference type="Pfam" id="PF00096">
    <property type="entry name" value="zf-C2H2"/>
    <property type="match status" value="1"/>
</dbReference>
<dbReference type="Pfam" id="PF12874">
    <property type="entry name" value="zf-met"/>
    <property type="match status" value="2"/>
</dbReference>
<feature type="domain" description="C2H2-type" evidence="11">
    <location>
        <begin position="425"/>
        <end position="454"/>
    </location>
</feature>
<keyword evidence="7 12" id="KW-0371">Homeobox</keyword>
<feature type="domain" description="C2H2-type" evidence="11">
    <location>
        <begin position="1045"/>
        <end position="1073"/>
    </location>
</feature>
<feature type="domain" description="C2H2-type" evidence="11">
    <location>
        <begin position="939"/>
        <end position="961"/>
    </location>
</feature>
<comment type="subcellular location">
    <subcellularLocation>
        <location evidence="1">Nucleus</location>
    </subcellularLocation>
</comment>
<dbReference type="InterPro" id="IPR051968">
    <property type="entry name" value="ZnFinger_Homeobox_TR"/>
</dbReference>
<evidence type="ECO:0000256" key="3">
    <source>
        <dbReference type="ARBA" id="ARBA00022737"/>
    </source>
</evidence>
<keyword evidence="2" id="KW-0479">Metal-binding</keyword>
<evidence type="ECO:0000313" key="13">
    <source>
        <dbReference type="Proteomes" id="UP000440578"/>
    </source>
</evidence>
<evidence type="ECO:0000256" key="8">
    <source>
        <dbReference type="ARBA" id="ARBA00023242"/>
    </source>
</evidence>
<dbReference type="InterPro" id="IPR013087">
    <property type="entry name" value="Znf_C2H2_type"/>
</dbReference>
<feature type="compositionally biased region" description="Basic and acidic residues" evidence="10">
    <location>
        <begin position="915"/>
        <end position="928"/>
    </location>
</feature>
<dbReference type="EMBL" id="VIIS01000536">
    <property type="protein sequence ID" value="KAF0307867.1"/>
    <property type="molecule type" value="Genomic_DNA"/>
</dbReference>
<dbReference type="PROSITE" id="PS50157">
    <property type="entry name" value="ZINC_FINGER_C2H2_2"/>
    <property type="match status" value="5"/>
</dbReference>
<keyword evidence="3" id="KW-0677">Repeat</keyword>
<keyword evidence="4 9" id="KW-0863">Zinc-finger</keyword>
<feature type="region of interest" description="Disordered" evidence="10">
    <location>
        <begin position="455"/>
        <end position="492"/>
    </location>
</feature>
<feature type="compositionally biased region" description="Polar residues" evidence="10">
    <location>
        <begin position="467"/>
        <end position="485"/>
    </location>
</feature>
<dbReference type="GO" id="GO:0000981">
    <property type="term" value="F:DNA-binding transcription factor activity, RNA polymerase II-specific"/>
    <property type="evidence" value="ECO:0007669"/>
    <property type="project" value="TreeGrafter"/>
</dbReference>
<feature type="region of interest" description="Disordered" evidence="10">
    <location>
        <begin position="902"/>
        <end position="929"/>
    </location>
</feature>
<evidence type="ECO:0000256" key="10">
    <source>
        <dbReference type="SAM" id="MobiDB-lite"/>
    </source>
</evidence>
<reference evidence="12 13" key="1">
    <citation type="submission" date="2019-07" db="EMBL/GenBank/DDBJ databases">
        <title>Draft genome assembly of a fouling barnacle, Amphibalanus amphitrite (Darwin, 1854): The first reference genome for Thecostraca.</title>
        <authorList>
            <person name="Kim W."/>
        </authorList>
    </citation>
    <scope>NUCLEOTIDE SEQUENCE [LARGE SCALE GENOMIC DNA]</scope>
    <source>
        <strain evidence="12">SNU_AA5</strain>
        <tissue evidence="12">Soma without cirri and trophi</tissue>
    </source>
</reference>
<dbReference type="SUPFAM" id="SSF57667">
    <property type="entry name" value="beta-beta-alpha zinc fingers"/>
    <property type="match status" value="2"/>
</dbReference>
<comment type="caution">
    <text evidence="12">The sequence shown here is derived from an EMBL/GenBank/DDBJ whole genome shotgun (WGS) entry which is preliminary data.</text>
</comment>
<dbReference type="Gene3D" id="3.30.160.60">
    <property type="entry name" value="Classic Zinc Finger"/>
    <property type="match status" value="2"/>
</dbReference>
<dbReference type="OrthoDB" id="6417226at2759"/>
<dbReference type="GO" id="GO:0005634">
    <property type="term" value="C:nucleus"/>
    <property type="evidence" value="ECO:0007669"/>
    <property type="project" value="UniProtKB-SubCell"/>
</dbReference>
<dbReference type="GO" id="GO:0008270">
    <property type="term" value="F:zinc ion binding"/>
    <property type="evidence" value="ECO:0007669"/>
    <property type="project" value="UniProtKB-KW"/>
</dbReference>
<feature type="domain" description="C2H2-type" evidence="11">
    <location>
        <begin position="975"/>
        <end position="1005"/>
    </location>
</feature>
<dbReference type="GO" id="GO:0000978">
    <property type="term" value="F:RNA polymerase II cis-regulatory region sequence-specific DNA binding"/>
    <property type="evidence" value="ECO:0007669"/>
    <property type="project" value="TreeGrafter"/>
</dbReference>
<evidence type="ECO:0000256" key="7">
    <source>
        <dbReference type="ARBA" id="ARBA00023155"/>
    </source>
</evidence>
<feature type="compositionally biased region" description="Acidic residues" evidence="10">
    <location>
        <begin position="1112"/>
        <end position="1131"/>
    </location>
</feature>
<feature type="compositionally biased region" description="Low complexity" evidence="10">
    <location>
        <begin position="294"/>
        <end position="310"/>
    </location>
</feature>
<dbReference type="Pfam" id="PF24056">
    <property type="entry name" value="zf-C2H2_ZFHX3"/>
    <property type="match status" value="1"/>
</dbReference>
<feature type="region of interest" description="Disordered" evidence="10">
    <location>
        <begin position="1101"/>
        <end position="1131"/>
    </location>
</feature>
<feature type="region of interest" description="Disordered" evidence="10">
    <location>
        <begin position="210"/>
        <end position="331"/>
    </location>
</feature>
<protein>
    <submittedName>
        <fullName evidence="12">Zinc finger homeobox protein 3</fullName>
    </submittedName>
</protein>
<dbReference type="InterPro" id="IPR036236">
    <property type="entry name" value="Znf_C2H2_sf"/>
</dbReference>
<feature type="region of interest" description="Disordered" evidence="10">
    <location>
        <begin position="1"/>
        <end position="30"/>
    </location>
</feature>
<keyword evidence="6 12" id="KW-0238">DNA-binding</keyword>
<keyword evidence="13" id="KW-1185">Reference proteome</keyword>
<evidence type="ECO:0000256" key="4">
    <source>
        <dbReference type="ARBA" id="ARBA00022771"/>
    </source>
</evidence>
<gene>
    <name evidence="12" type="primary">Zfhx3</name>
    <name evidence="12" type="ORF">FJT64_002209</name>
</gene>
<evidence type="ECO:0000256" key="5">
    <source>
        <dbReference type="ARBA" id="ARBA00022833"/>
    </source>
</evidence>
<keyword evidence="8" id="KW-0539">Nucleus</keyword>
<dbReference type="PANTHER" id="PTHR45891:SF3">
    <property type="entry name" value="ZINC FINGER PROTEIN 2"/>
    <property type="match status" value="1"/>
</dbReference>
<dbReference type="Proteomes" id="UP000440578">
    <property type="component" value="Unassembled WGS sequence"/>
</dbReference>
<keyword evidence="5" id="KW-0862">Zinc</keyword>
<dbReference type="PROSITE" id="PS00028">
    <property type="entry name" value="ZINC_FINGER_C2H2_1"/>
    <property type="match status" value="5"/>
</dbReference>
<evidence type="ECO:0000259" key="11">
    <source>
        <dbReference type="PROSITE" id="PS50157"/>
    </source>
</evidence>